<comment type="caution">
    <text evidence="10">The sequence shown here is derived from an EMBL/GenBank/DDBJ whole genome shotgun (WGS) entry which is preliminary data.</text>
</comment>
<dbReference type="InterPro" id="IPR057336">
    <property type="entry name" value="GerAC_N"/>
</dbReference>
<dbReference type="Pfam" id="PF25198">
    <property type="entry name" value="Spore_GerAC_N"/>
    <property type="match status" value="1"/>
</dbReference>
<evidence type="ECO:0000313" key="11">
    <source>
        <dbReference type="Proteomes" id="UP001248709"/>
    </source>
</evidence>
<sequence length="405" mass="45102">MTGPVTRRPGLALLCILLLCLPLSGCWDRRELNDLALAIGLGIDKTGDQYTLSAQVVIPAEIAAGQSSSGASPVTLYEATAPTVFEALRKMTVNSPRRVYLAHLRVLVLGERLAREGIADILDFFPREPRVRGNFNVMIAKDVSASRALQIMTPLQRIPANKLFDSLEISTGFYSPTSTVNMRKLIEQVIQIGKEPVLTGLVIEGNAEEGNSADNITKVKPSAQLAYKNLAVFHRDKLIGWLNEDEAKGYNYITGQIRNSVGHVKLDEGKALTETTDSRTKISVKERGGEPVIDVLVESTANLDDVSSPIDVTRPESIREIEQRTEEKLVRLMNAAVDVEKHRLQVDFLGFGAEIFHKKPRLWSKIRDEWKNRQFEDLEVHCRAKVHINLIGTSGRSVKQRMEEN</sequence>
<keyword evidence="7" id="KW-0449">Lipoprotein</keyword>
<reference evidence="10 11" key="1">
    <citation type="submission" date="2023-07" db="EMBL/GenBank/DDBJ databases">
        <title>Genomic Encyclopedia of Type Strains, Phase IV (KMG-IV): sequencing the most valuable type-strain genomes for metagenomic binning, comparative biology and taxonomic classification.</title>
        <authorList>
            <person name="Goeker M."/>
        </authorList>
    </citation>
    <scope>NUCLEOTIDE SEQUENCE [LARGE SCALE GENOMIC DNA]</scope>
    <source>
        <strain evidence="10 11">T98</strain>
    </source>
</reference>
<protein>
    <submittedName>
        <fullName evidence="10">Spore germination protein KC</fullName>
    </submittedName>
</protein>
<name>A0ABU3H272_9BACL</name>
<evidence type="ECO:0000256" key="6">
    <source>
        <dbReference type="ARBA" id="ARBA00023139"/>
    </source>
</evidence>
<dbReference type="RefSeq" id="WP_036725193.1">
    <property type="nucleotide sequence ID" value="NZ_JAUSUY010000002.1"/>
</dbReference>
<keyword evidence="4" id="KW-0732">Signal</keyword>
<evidence type="ECO:0000256" key="5">
    <source>
        <dbReference type="ARBA" id="ARBA00023136"/>
    </source>
</evidence>
<dbReference type="PANTHER" id="PTHR35789">
    <property type="entry name" value="SPORE GERMINATION PROTEIN B3"/>
    <property type="match status" value="1"/>
</dbReference>
<evidence type="ECO:0000256" key="4">
    <source>
        <dbReference type="ARBA" id="ARBA00022729"/>
    </source>
</evidence>
<dbReference type="Gene3D" id="6.20.190.10">
    <property type="entry name" value="Nutrient germinant receptor protein C, domain 1"/>
    <property type="match status" value="1"/>
</dbReference>
<keyword evidence="11" id="KW-1185">Reference proteome</keyword>
<keyword evidence="5" id="KW-0472">Membrane</keyword>
<dbReference type="EMBL" id="JAUSUY010000002">
    <property type="protein sequence ID" value="MDT3424919.1"/>
    <property type="molecule type" value="Genomic_DNA"/>
</dbReference>
<evidence type="ECO:0000256" key="2">
    <source>
        <dbReference type="ARBA" id="ARBA00007886"/>
    </source>
</evidence>
<evidence type="ECO:0000256" key="3">
    <source>
        <dbReference type="ARBA" id="ARBA00022544"/>
    </source>
</evidence>
<accession>A0ABU3H272</accession>
<gene>
    <name evidence="10" type="ORF">J2Z22_000432</name>
</gene>
<dbReference type="InterPro" id="IPR008844">
    <property type="entry name" value="Spore_GerAC-like"/>
</dbReference>
<dbReference type="InterPro" id="IPR046953">
    <property type="entry name" value="Spore_GerAC-like_C"/>
</dbReference>
<dbReference type="Pfam" id="PF05504">
    <property type="entry name" value="Spore_GerAC"/>
    <property type="match status" value="1"/>
</dbReference>
<evidence type="ECO:0000256" key="7">
    <source>
        <dbReference type="ARBA" id="ARBA00023288"/>
    </source>
</evidence>
<dbReference type="InterPro" id="IPR038501">
    <property type="entry name" value="Spore_GerAC_C_sf"/>
</dbReference>
<evidence type="ECO:0000259" key="8">
    <source>
        <dbReference type="Pfam" id="PF05504"/>
    </source>
</evidence>
<comment type="similarity">
    <text evidence="2">Belongs to the GerABKC lipoprotein family.</text>
</comment>
<evidence type="ECO:0000259" key="9">
    <source>
        <dbReference type="Pfam" id="PF25198"/>
    </source>
</evidence>
<dbReference type="PANTHER" id="PTHR35789:SF1">
    <property type="entry name" value="SPORE GERMINATION PROTEIN B3"/>
    <property type="match status" value="1"/>
</dbReference>
<feature type="domain" description="Spore germination GerAC-like C-terminal" evidence="8">
    <location>
        <begin position="229"/>
        <end position="392"/>
    </location>
</feature>
<comment type="subcellular location">
    <subcellularLocation>
        <location evidence="1">Membrane</location>
        <topology evidence="1">Lipid-anchor</topology>
    </subcellularLocation>
</comment>
<keyword evidence="3" id="KW-0309">Germination</keyword>
<evidence type="ECO:0000313" key="10">
    <source>
        <dbReference type="EMBL" id="MDT3424919.1"/>
    </source>
</evidence>
<organism evidence="10 11">
    <name type="scientific">Paenibacillus forsythiae</name>
    <dbReference type="NCBI Taxonomy" id="365616"/>
    <lineage>
        <taxon>Bacteria</taxon>
        <taxon>Bacillati</taxon>
        <taxon>Bacillota</taxon>
        <taxon>Bacilli</taxon>
        <taxon>Bacillales</taxon>
        <taxon>Paenibacillaceae</taxon>
        <taxon>Paenibacillus</taxon>
    </lineage>
</organism>
<proteinExistence type="inferred from homology"/>
<dbReference type="Gene3D" id="3.30.300.210">
    <property type="entry name" value="Nutrient germinant receptor protein C, domain 3"/>
    <property type="match status" value="1"/>
</dbReference>
<dbReference type="Proteomes" id="UP001248709">
    <property type="component" value="Unassembled WGS sequence"/>
</dbReference>
<feature type="domain" description="Spore germination protein N-terminal" evidence="9">
    <location>
        <begin position="28"/>
        <end position="200"/>
    </location>
</feature>
<evidence type="ECO:0000256" key="1">
    <source>
        <dbReference type="ARBA" id="ARBA00004635"/>
    </source>
</evidence>
<dbReference type="NCBIfam" id="TIGR02887">
    <property type="entry name" value="spore_ger_x_C"/>
    <property type="match status" value="1"/>
</dbReference>
<keyword evidence="6" id="KW-0564">Palmitate</keyword>